<dbReference type="Pfam" id="PF00135">
    <property type="entry name" value="COesterase"/>
    <property type="match status" value="1"/>
</dbReference>
<keyword evidence="3" id="KW-0732">Signal</keyword>
<dbReference type="EC" id="3.1.1.1" evidence="5"/>
<evidence type="ECO:0000259" key="4">
    <source>
        <dbReference type="Pfam" id="PF00135"/>
    </source>
</evidence>
<feature type="region of interest" description="Disordered" evidence="2">
    <location>
        <begin position="571"/>
        <end position="604"/>
    </location>
</feature>
<protein>
    <submittedName>
        <fullName evidence="5">Carboxylesterase</fullName>
        <ecNumber evidence="5">3.1.1.1</ecNumber>
    </submittedName>
</protein>
<feature type="chain" id="PRO_5002178987" evidence="3">
    <location>
        <begin position="21"/>
        <end position="604"/>
    </location>
</feature>
<evidence type="ECO:0000256" key="3">
    <source>
        <dbReference type="SAM" id="SignalP"/>
    </source>
</evidence>
<dbReference type="Gene3D" id="3.40.50.1820">
    <property type="entry name" value="alpha/beta hydrolase"/>
    <property type="match status" value="1"/>
</dbReference>
<sequence>MRPFGVPWLLCLLWAAPGFADEESRPANAPVVQIEQGKLVGTTMVSRKGKQFYAYLGIPYARPPVGKLRFQVPRKPDEWEGVLQATQEGSRCPQLSYPERRYEGNEDCLYVNVYAPLVNKNDGADTWRVKRDVIVVIHGGGFQFGSGDIANFCPDHMMDHELVLVTFNYRLGPLGFLSTGDTVLPGNYGLKDQAMLLRWLKRNIGFFGGNPKSVTLLGIHAGGASAHYHMFTELSYGKFQGAISLSGTALSPWAQVSTVEARRRAFRLGELVGCRKKQLQDSERLLDCLLKAPADELVRQIPKILDWSTDLTMPFVPVTEPYMPRNRTFVTLPVEEMIQRIGQYGHQVPWLIGTTSHEGLGQSLMMLVFRYMMHELNEDPEKYMCKYLGLHVEGDEERAAAIGRQIWDYYMEDKPLNRGTIGRLINMTSDFYTYYGLTRSVELHSNQTPMPMFVYNFAWQRHKSPIVLGVPQGADVHLLFPNIVAGKKLNYSREEYKFVDKMVEVIVNFAKGGDPTKDKTEELESVIWPRAEGRDFTYQLIDKKWRAVDGGLHPERMLFWEGVLAPLREEERQRASRERARQEQDWEEAHEHEDAPLQPLRDEL</sequence>
<proteinExistence type="evidence at transcript level"/>
<dbReference type="EMBL" id="KP114655">
    <property type="protein sequence ID" value="AJP62567.1"/>
    <property type="molecule type" value="mRNA"/>
</dbReference>
<dbReference type="AlphaFoldDB" id="A0A0C5K2U5"/>
<dbReference type="InterPro" id="IPR029058">
    <property type="entry name" value="AB_hydrolase_fold"/>
</dbReference>
<reference evidence="5" key="1">
    <citation type="submission" date="2014-11" db="EMBL/GenBank/DDBJ databases">
        <title>Bioinformatics analysis of carboxylesterase genes from Oxya chinensis.</title>
        <authorList>
            <person name="Liu J."/>
            <person name="Zhang J."/>
            <person name="Li D."/>
            <person name="Zhang T."/>
            <person name="Zhang J."/>
            <person name="Ma E."/>
        </authorList>
    </citation>
    <scope>NUCLEOTIDE SEQUENCE</scope>
</reference>
<dbReference type="InterPro" id="IPR019819">
    <property type="entry name" value="Carboxylesterase_B_CS"/>
</dbReference>
<gene>
    <name evidence="5" type="primary">CesE4</name>
</gene>
<keyword evidence="5" id="KW-0378">Hydrolase</keyword>
<evidence type="ECO:0000313" key="5">
    <source>
        <dbReference type="EMBL" id="AJP62567.1"/>
    </source>
</evidence>
<organism evidence="5">
    <name type="scientific">Oxya chinensis</name>
    <dbReference type="NCBI Taxonomy" id="165482"/>
    <lineage>
        <taxon>Eukaryota</taxon>
        <taxon>Metazoa</taxon>
        <taxon>Ecdysozoa</taxon>
        <taxon>Arthropoda</taxon>
        <taxon>Hexapoda</taxon>
        <taxon>Insecta</taxon>
        <taxon>Pterygota</taxon>
        <taxon>Neoptera</taxon>
        <taxon>Polyneoptera</taxon>
        <taxon>Orthoptera</taxon>
        <taxon>Caelifera</taxon>
        <taxon>Acrididea</taxon>
        <taxon>Acridomorpha</taxon>
        <taxon>Acridoidea</taxon>
        <taxon>Acrididae</taxon>
        <taxon>Oxyinae</taxon>
        <taxon>Oxya</taxon>
    </lineage>
</organism>
<accession>A0A0C5K2U5</accession>
<dbReference type="GO" id="GO:0106435">
    <property type="term" value="F:carboxylesterase activity"/>
    <property type="evidence" value="ECO:0007669"/>
    <property type="project" value="UniProtKB-EC"/>
</dbReference>
<dbReference type="PROSITE" id="PS00941">
    <property type="entry name" value="CARBOXYLESTERASE_B_2"/>
    <property type="match status" value="1"/>
</dbReference>
<dbReference type="ESTHER" id="9orth-a0a0c5k2u5">
    <property type="family name" value="Carb_B_Arthropoda"/>
</dbReference>
<evidence type="ECO:0000256" key="1">
    <source>
        <dbReference type="ARBA" id="ARBA00023180"/>
    </source>
</evidence>
<name>A0A0C5K2U5_9ORTH</name>
<dbReference type="SUPFAM" id="SSF53474">
    <property type="entry name" value="alpha/beta-Hydrolases"/>
    <property type="match status" value="1"/>
</dbReference>
<feature type="signal peptide" evidence="3">
    <location>
        <begin position="1"/>
        <end position="20"/>
    </location>
</feature>
<evidence type="ECO:0000256" key="2">
    <source>
        <dbReference type="SAM" id="MobiDB-lite"/>
    </source>
</evidence>
<keyword evidence="1" id="KW-0325">Glycoprotein</keyword>
<feature type="domain" description="Carboxylesterase type B" evidence="4">
    <location>
        <begin position="29"/>
        <end position="560"/>
    </location>
</feature>
<dbReference type="PANTHER" id="PTHR11559">
    <property type="entry name" value="CARBOXYLESTERASE"/>
    <property type="match status" value="1"/>
</dbReference>
<dbReference type="InterPro" id="IPR002018">
    <property type="entry name" value="CarbesteraseB"/>
</dbReference>
<dbReference type="InterPro" id="IPR050309">
    <property type="entry name" value="Type-B_Carboxylest/Lipase"/>
</dbReference>